<keyword evidence="8 18" id="KW-0863">Zinc-finger</keyword>
<name>Q21RX9_ALBFT</name>
<evidence type="ECO:0000256" key="9">
    <source>
        <dbReference type="ARBA" id="ARBA00022833"/>
    </source>
</evidence>
<dbReference type="GO" id="GO:0005524">
    <property type="term" value="F:ATP binding"/>
    <property type="evidence" value="ECO:0007669"/>
    <property type="project" value="UniProtKB-UniRule"/>
</dbReference>
<dbReference type="AlphaFoldDB" id="Q21RX9"/>
<evidence type="ECO:0000256" key="5">
    <source>
        <dbReference type="ARBA" id="ARBA00022741"/>
    </source>
</evidence>
<evidence type="ECO:0000313" key="21">
    <source>
        <dbReference type="EMBL" id="ABD71474.1"/>
    </source>
</evidence>
<protein>
    <recommendedName>
        <fullName evidence="16 18">UvrABC system protein A</fullName>
        <shortName evidence="18">UvrA protein</shortName>
    </recommendedName>
    <alternativeName>
        <fullName evidence="17 18">Excinuclease ABC subunit A</fullName>
    </alternativeName>
</protein>
<evidence type="ECO:0000256" key="7">
    <source>
        <dbReference type="ARBA" id="ARBA00022769"/>
    </source>
</evidence>
<feature type="domain" description="ABC transporter" evidence="20">
    <location>
        <begin position="717"/>
        <end position="1049"/>
    </location>
</feature>
<dbReference type="Gene3D" id="1.20.1580.10">
    <property type="entry name" value="ABC transporter ATPase like domain"/>
    <property type="match status" value="2"/>
</dbReference>
<keyword evidence="9 18" id="KW-0862">Zinc</keyword>
<dbReference type="GO" id="GO:0005737">
    <property type="term" value="C:cytoplasm"/>
    <property type="evidence" value="ECO:0007669"/>
    <property type="project" value="UniProtKB-SubCell"/>
</dbReference>
<dbReference type="InterPro" id="IPR004602">
    <property type="entry name" value="UvrA"/>
</dbReference>
<keyword evidence="11 18" id="KW-0267">Excision nuclease</keyword>
<keyword evidence="14 18" id="KW-0742">SOS response</keyword>
<sequence>MNSPTDAALEPPPDGQYLARALQLQNISIRGARTHNLKNIDLDIPRNQLVVITGLSGSGKSSLAFDTLYAEGQRRYVESLSTYARQFLQLMDKPDVDLIEGLSPAISIEQKATSHNPRSTVGTVTEIHDYLRLLFARAGTPFCPEHDLPLQSQTVSQMVDAVLALPLDTRLMILAPLAREKKGEFLDVFADMQAQGYVRFRVNGQAFEFDELPALKKTEKHDIDVVIDRIKVRHPPAQQASAEADSDAAPDPTPDASRSAAQADFENLRQRLAESFEAALRLAGGRAIAVEIDSVSRNNDGGYRPIEHIFNAKFACPVCSYSIAELEPRLFSFNSPVGACPACDGLGANDFFDPARVVAFPSLSLAGGAIKGWDRRNAYYFAMLESLAAHYQFDIEQAFESLPPTVQHAVLFGSGEEDIKFSYVMDSGTQTGKKVSKKHPFEGIIPNMQRRYAETDSAVVREDLARYRSTQPCPQCGGSRLRREARHVKIGEGEQARAIFELSHLTLRESYQYFNTLSMHGAKGEIASKVVREIGLRLKFLNDVGLNYLSLDRSAESLSGGESQRIRLASQIGSGLTGVMYVLDEPSIGLHQRDNDRLIGTLKHLRDIGNSVLVVEHDEDMMRAADHIIDMGPGAGLHGGRVMAQGTFEQVRANTESLTGQYLAHTLRIAVPRQRTPWLPTVQARAAADKPKAHRFAPSPAALRRAEREALHLATQGKLQSLRVIGASGHNLQGVDVEFPVGLFTCVTGVSGSGKSTLVNDTLYAAVARTLYRAHEEPAGHEAIEGIEHFDKVISVDQSPIGRTPRSNPATYTGLFTPIRELMAEVPMARERGYGPGRFSFNVSQSSGGGRCEACQGDGMVKVEMHFLPDVYVPCDVCVGHRYNRETLEVLYKGKNIAQILDLTVEVAHEFFKAVPTIARKLRTLLDVGLSYIRLGQSATTLSGGEAQRVKLALELSKRDTGRTLYILDEPTTGLHFADIDLLLKVLHQLRDAGNTIVVIEHNLDVIKTADWLIDMGPEGGAGGGQVVGIGTPEDLAANPASHTGHYLKRLL</sequence>
<evidence type="ECO:0000256" key="10">
    <source>
        <dbReference type="ARBA" id="ARBA00022840"/>
    </source>
</evidence>
<feature type="zinc finger region" description="C4-type" evidence="18">
    <location>
        <begin position="852"/>
        <end position="878"/>
    </location>
</feature>
<dbReference type="PANTHER" id="PTHR43152:SF3">
    <property type="entry name" value="UVRABC SYSTEM PROTEIN A"/>
    <property type="match status" value="1"/>
</dbReference>
<comment type="similarity">
    <text evidence="15 18">Belongs to the ABC transporter superfamily. UvrA family.</text>
</comment>
<evidence type="ECO:0000256" key="16">
    <source>
        <dbReference type="ARBA" id="ARBA00039316"/>
    </source>
</evidence>
<keyword evidence="12 18" id="KW-0238">DNA-binding</keyword>
<accession>Q21RX9</accession>
<keyword evidence="5 18" id="KW-0547">Nucleotide-binding</keyword>
<evidence type="ECO:0000256" key="19">
    <source>
        <dbReference type="SAM" id="MobiDB-lite"/>
    </source>
</evidence>
<dbReference type="FunFam" id="1.10.8.280:FF:000001">
    <property type="entry name" value="UvrABC system protein A"/>
    <property type="match status" value="1"/>
</dbReference>
<dbReference type="PROSITE" id="PS50893">
    <property type="entry name" value="ABC_TRANSPORTER_2"/>
    <property type="match status" value="1"/>
</dbReference>
<dbReference type="eggNOG" id="COG0178">
    <property type="taxonomic scope" value="Bacteria"/>
</dbReference>
<dbReference type="CDD" id="cd03270">
    <property type="entry name" value="ABC_UvrA_I"/>
    <property type="match status" value="1"/>
</dbReference>
<proteinExistence type="inferred from homology"/>
<dbReference type="PROSITE" id="PS00211">
    <property type="entry name" value="ABC_TRANSPORTER_1"/>
    <property type="match status" value="2"/>
</dbReference>
<gene>
    <name evidence="18" type="primary">uvrA</name>
    <name evidence="21" type="ordered locus">Rfer_3774</name>
</gene>
<dbReference type="Proteomes" id="UP000008332">
    <property type="component" value="Chromosome"/>
</dbReference>
<dbReference type="InterPro" id="IPR041102">
    <property type="entry name" value="UvrA_inter"/>
</dbReference>
<dbReference type="Gene3D" id="1.10.8.280">
    <property type="entry name" value="ABC transporter ATPase domain-like"/>
    <property type="match status" value="1"/>
</dbReference>
<dbReference type="SUPFAM" id="SSF52540">
    <property type="entry name" value="P-loop containing nucleoside triphosphate hydrolases"/>
    <property type="match status" value="2"/>
</dbReference>
<dbReference type="Gene3D" id="3.30.190.20">
    <property type="match status" value="1"/>
</dbReference>
<evidence type="ECO:0000313" key="22">
    <source>
        <dbReference type="Proteomes" id="UP000008332"/>
    </source>
</evidence>
<comment type="subcellular location">
    <subcellularLocation>
        <location evidence="1 18">Cytoplasm</location>
    </subcellularLocation>
</comment>
<dbReference type="GO" id="GO:0009381">
    <property type="term" value="F:excinuclease ABC activity"/>
    <property type="evidence" value="ECO:0007669"/>
    <property type="project" value="UniProtKB-UniRule"/>
</dbReference>
<reference evidence="22" key="1">
    <citation type="submission" date="2006-02" db="EMBL/GenBank/DDBJ databases">
        <title>Complete sequence of chromosome of Rhodoferax ferrireducens DSM 15236.</title>
        <authorList>
            <person name="Copeland A."/>
            <person name="Lucas S."/>
            <person name="Lapidus A."/>
            <person name="Barry K."/>
            <person name="Detter J.C."/>
            <person name="Glavina del Rio T."/>
            <person name="Hammon N."/>
            <person name="Israni S."/>
            <person name="Pitluck S."/>
            <person name="Brettin T."/>
            <person name="Bruce D."/>
            <person name="Han C."/>
            <person name="Tapia R."/>
            <person name="Gilna P."/>
            <person name="Kiss H."/>
            <person name="Schmutz J."/>
            <person name="Larimer F."/>
            <person name="Land M."/>
            <person name="Kyrpides N."/>
            <person name="Ivanova N."/>
            <person name="Richardson P."/>
        </authorList>
    </citation>
    <scope>NUCLEOTIDE SEQUENCE [LARGE SCALE GENOMIC DNA]</scope>
    <source>
        <strain evidence="22">ATCC BAA-621 / DSM 15236 / T118</strain>
    </source>
</reference>
<evidence type="ECO:0000256" key="13">
    <source>
        <dbReference type="ARBA" id="ARBA00023204"/>
    </source>
</evidence>
<keyword evidence="6 18" id="KW-0227">DNA damage</keyword>
<dbReference type="Pfam" id="PF17760">
    <property type="entry name" value="UvrA_inter"/>
    <property type="match status" value="1"/>
</dbReference>
<evidence type="ECO:0000256" key="4">
    <source>
        <dbReference type="ARBA" id="ARBA00022737"/>
    </source>
</evidence>
<dbReference type="InterPro" id="IPR017871">
    <property type="entry name" value="ABC_transporter-like_CS"/>
</dbReference>
<dbReference type="GO" id="GO:0009432">
    <property type="term" value="P:SOS response"/>
    <property type="evidence" value="ECO:0007669"/>
    <property type="project" value="UniProtKB-UniRule"/>
</dbReference>
<feature type="region of interest" description="Disordered" evidence="19">
    <location>
        <begin position="236"/>
        <end position="261"/>
    </location>
</feature>
<keyword evidence="4 18" id="KW-0677">Repeat</keyword>
<keyword evidence="10 18" id="KW-0067">ATP-binding</keyword>
<evidence type="ECO:0000256" key="15">
    <source>
        <dbReference type="ARBA" id="ARBA00038000"/>
    </source>
</evidence>
<evidence type="ECO:0000256" key="2">
    <source>
        <dbReference type="ARBA" id="ARBA00022490"/>
    </source>
</evidence>
<keyword evidence="2 18" id="KW-0963">Cytoplasm</keyword>
<dbReference type="GO" id="GO:0006289">
    <property type="term" value="P:nucleotide-excision repair"/>
    <property type="evidence" value="ECO:0007669"/>
    <property type="project" value="UniProtKB-UniRule"/>
</dbReference>
<dbReference type="FunFam" id="1.20.1580.10:FF:000002">
    <property type="entry name" value="UvrABC system protein A"/>
    <property type="match status" value="1"/>
</dbReference>
<evidence type="ECO:0000256" key="6">
    <source>
        <dbReference type="ARBA" id="ARBA00022763"/>
    </source>
</evidence>
<dbReference type="GO" id="GO:0009380">
    <property type="term" value="C:excinuclease repair complex"/>
    <property type="evidence" value="ECO:0007669"/>
    <property type="project" value="InterPro"/>
</dbReference>
<evidence type="ECO:0000256" key="8">
    <source>
        <dbReference type="ARBA" id="ARBA00022771"/>
    </source>
</evidence>
<evidence type="ECO:0000256" key="3">
    <source>
        <dbReference type="ARBA" id="ARBA00022723"/>
    </source>
</evidence>
<evidence type="ECO:0000256" key="12">
    <source>
        <dbReference type="ARBA" id="ARBA00023125"/>
    </source>
</evidence>
<dbReference type="HOGENOM" id="CLU_001370_0_0_4"/>
<dbReference type="RefSeq" id="WP_011466037.1">
    <property type="nucleotide sequence ID" value="NC_007908.1"/>
</dbReference>
<feature type="binding site" evidence="18">
    <location>
        <begin position="749"/>
        <end position="756"/>
    </location>
    <ligand>
        <name>ATP</name>
        <dbReference type="ChEBI" id="CHEBI:30616"/>
    </ligand>
</feature>
<dbReference type="Pfam" id="PF17755">
    <property type="entry name" value="UvrA_DNA-bind"/>
    <property type="match status" value="1"/>
</dbReference>
<evidence type="ECO:0000256" key="14">
    <source>
        <dbReference type="ARBA" id="ARBA00023236"/>
    </source>
</evidence>
<keyword evidence="7 18" id="KW-0228">DNA excision</keyword>
<dbReference type="FunFam" id="3.40.50.300:FF:000028">
    <property type="entry name" value="UvrABC system protein A"/>
    <property type="match status" value="1"/>
</dbReference>
<dbReference type="HAMAP" id="MF_00205">
    <property type="entry name" value="UvrA"/>
    <property type="match status" value="1"/>
</dbReference>
<dbReference type="GO" id="GO:0016887">
    <property type="term" value="F:ATP hydrolysis activity"/>
    <property type="evidence" value="ECO:0007669"/>
    <property type="project" value="InterPro"/>
</dbReference>
<dbReference type="InterPro" id="IPR041552">
    <property type="entry name" value="UvrA_DNA-bd"/>
</dbReference>
<evidence type="ECO:0000256" key="11">
    <source>
        <dbReference type="ARBA" id="ARBA00022881"/>
    </source>
</evidence>
<evidence type="ECO:0000259" key="20">
    <source>
        <dbReference type="PROSITE" id="PS50893"/>
    </source>
</evidence>
<dbReference type="EMBL" id="CP000267">
    <property type="protein sequence ID" value="ABD71474.1"/>
    <property type="molecule type" value="Genomic_DNA"/>
</dbReference>
<keyword evidence="13 18" id="KW-0234">DNA repair</keyword>
<comment type="function">
    <text evidence="18">The UvrABC repair system catalyzes the recognition and processing of DNA lesions. UvrA is an ATPase and a DNA-binding protein. A damage recognition complex composed of 2 UvrA and 2 UvrB subunits scans DNA for abnormalities. When the presence of a lesion has been verified by UvrB, the UvrA molecules dissociate.</text>
</comment>
<keyword evidence="22" id="KW-1185">Reference proteome</keyword>
<keyword evidence="3 18" id="KW-0479">Metal-binding</keyword>
<evidence type="ECO:0000256" key="17">
    <source>
        <dbReference type="ARBA" id="ARBA00042156"/>
    </source>
</evidence>
<feature type="zinc finger region" description="C4-type" evidence="18">
    <location>
        <begin position="316"/>
        <end position="343"/>
    </location>
</feature>
<dbReference type="GO" id="GO:0008270">
    <property type="term" value="F:zinc ion binding"/>
    <property type="evidence" value="ECO:0007669"/>
    <property type="project" value="UniProtKB-UniRule"/>
</dbReference>
<dbReference type="InterPro" id="IPR027417">
    <property type="entry name" value="P-loop_NTPase"/>
</dbReference>
<evidence type="ECO:0000256" key="18">
    <source>
        <dbReference type="HAMAP-Rule" id="MF_00205"/>
    </source>
</evidence>
<organism evidence="21 22">
    <name type="scientific">Albidiferax ferrireducens (strain ATCC BAA-621 / DSM 15236 / T118)</name>
    <name type="common">Rhodoferax ferrireducens</name>
    <dbReference type="NCBI Taxonomy" id="338969"/>
    <lineage>
        <taxon>Bacteria</taxon>
        <taxon>Pseudomonadati</taxon>
        <taxon>Pseudomonadota</taxon>
        <taxon>Betaproteobacteria</taxon>
        <taxon>Burkholderiales</taxon>
        <taxon>Comamonadaceae</taxon>
        <taxon>Rhodoferax</taxon>
    </lineage>
</organism>
<dbReference type="InterPro" id="IPR003439">
    <property type="entry name" value="ABC_transporter-like_ATP-bd"/>
</dbReference>
<evidence type="ECO:0000256" key="1">
    <source>
        <dbReference type="ARBA" id="ARBA00004496"/>
    </source>
</evidence>
<dbReference type="PANTHER" id="PTHR43152">
    <property type="entry name" value="UVRABC SYSTEM PROTEIN A"/>
    <property type="match status" value="1"/>
</dbReference>
<dbReference type="GO" id="GO:0003677">
    <property type="term" value="F:DNA binding"/>
    <property type="evidence" value="ECO:0007669"/>
    <property type="project" value="UniProtKB-UniRule"/>
</dbReference>
<feature type="binding site" evidence="18">
    <location>
        <begin position="54"/>
        <end position="61"/>
    </location>
    <ligand>
        <name>ATP</name>
        <dbReference type="ChEBI" id="CHEBI:30616"/>
    </ligand>
</feature>
<dbReference type="Gene3D" id="3.40.50.300">
    <property type="entry name" value="P-loop containing nucleotide triphosphate hydrolases"/>
    <property type="match status" value="3"/>
</dbReference>
<dbReference type="KEGG" id="rfr:Rfer_3774"/>
<dbReference type="CDD" id="cd03271">
    <property type="entry name" value="ABC_UvrA_II"/>
    <property type="match status" value="1"/>
</dbReference>
<dbReference type="STRING" id="338969.Rfer_3774"/>
<comment type="subunit">
    <text evidence="18">Forms a heterotetramer with UvrB during the search for lesions.</text>
</comment>